<dbReference type="InterPro" id="IPR005629">
    <property type="entry name" value="Skn1/Kre6/Sbg1"/>
</dbReference>
<dbReference type="OrthoDB" id="9809583at2"/>
<evidence type="ECO:0000256" key="2">
    <source>
        <dbReference type="ARBA" id="ARBA00006865"/>
    </source>
</evidence>
<protein>
    <submittedName>
        <fullName evidence="13">Beta-glucan synthesis-associated protein SKN1</fullName>
    </submittedName>
</protein>
<feature type="domain" description="GH16" evidence="12">
    <location>
        <begin position="279"/>
        <end position="540"/>
    </location>
</feature>
<feature type="compositionally biased region" description="Gly residues" evidence="10">
    <location>
        <begin position="662"/>
        <end position="680"/>
    </location>
</feature>
<evidence type="ECO:0000256" key="1">
    <source>
        <dbReference type="ARBA" id="ARBA00004606"/>
    </source>
</evidence>
<dbReference type="RefSeq" id="WP_148059544.1">
    <property type="nucleotide sequence ID" value="NZ_RKHQ01000001.1"/>
</dbReference>
<evidence type="ECO:0000256" key="3">
    <source>
        <dbReference type="ARBA" id="ARBA00010962"/>
    </source>
</evidence>
<dbReference type="EMBL" id="RKHQ01000001">
    <property type="protein sequence ID" value="ROR96316.1"/>
    <property type="molecule type" value="Genomic_DNA"/>
</dbReference>
<organism evidence="13 14">
    <name type="scientific">Salana multivorans</name>
    <dbReference type="NCBI Taxonomy" id="120377"/>
    <lineage>
        <taxon>Bacteria</taxon>
        <taxon>Bacillati</taxon>
        <taxon>Actinomycetota</taxon>
        <taxon>Actinomycetes</taxon>
        <taxon>Micrococcales</taxon>
        <taxon>Beutenbergiaceae</taxon>
        <taxon>Salana</taxon>
    </lineage>
</organism>
<evidence type="ECO:0000256" key="11">
    <source>
        <dbReference type="SAM" id="Phobius"/>
    </source>
</evidence>
<name>A0A3N2D947_9MICO</name>
<dbReference type="GO" id="GO:0005975">
    <property type="term" value="P:carbohydrate metabolic process"/>
    <property type="evidence" value="ECO:0007669"/>
    <property type="project" value="InterPro"/>
</dbReference>
<gene>
    <name evidence="13" type="ORF">EDD28_0899</name>
</gene>
<evidence type="ECO:0000256" key="4">
    <source>
        <dbReference type="ARBA" id="ARBA00022692"/>
    </source>
</evidence>
<dbReference type="InterPro" id="IPR013320">
    <property type="entry name" value="ConA-like_dom_sf"/>
</dbReference>
<comment type="caution">
    <text evidence="13">The sequence shown here is derived from an EMBL/GenBank/DDBJ whole genome shotgun (WGS) entry which is preliminary data.</text>
</comment>
<dbReference type="SUPFAM" id="SSF49899">
    <property type="entry name" value="Concanavalin A-like lectins/glucanases"/>
    <property type="match status" value="2"/>
</dbReference>
<sequence>MTAVLLDDGFDGDALDAAVWTRGWFGDDWTVTPPVNSGEPQCYDPANAVVADGALTLDIEEKASICGGVDRAYASGMVNGYSKFTIRPGNYIEARVFVAGDEGEVANQPTFWMQGQSLNWPSNGSIVVMKGQADGICGEATDGDGSKSGGCADLAMNAWHTVGVFWTTDGTAEIYYDGDLQWSFPLGTTDPMYPILNLGAWGDVTAPSQLVVDYVRAWDTLPQVVPIAPTLVAAECDVEPTLAIPEVDGVVYTERRVGYQASVTAAAAEGYAIAKGAQTTWTFDLTPEPCGPGGSVDPLPEAPRQVTQQMREVLLDDGFDGDGLDLGVWNRGWVDGQDGQMTTGANPAIEWMCYGPDNVTVQDGELHLDFVRQDSSCTVRGDTYDYQYTSGMIQSWKKFTVAPGSFVESRIHTSGAGTVIENWPAFWTNGESHDWPETGEIDVLESLDGGRACASVHTTPGSAKQCVDIEADAWHTYGAHWRLDGVVDFYYDGQLLASHPFNATDRQYLILNLSAWNGVPAVAPSRLSVDYVRAWSTVDTEAPTVTISSDLVDPGDTITAHAANLVDYEVTFALAPAEGVAGAPAIPLSTSPPVRVSQGTADAELSIPTDIEPGDYEIRVLARSGALRAATTLAVAGEPTPEPSTPGGTPSGGSTTPTGGEEPTGGASGGVTPGGGGSPAGGRTAASAALAHSGAGPILPLAFSGVVLAALGMAMRLRRRSQLD</sequence>
<dbReference type="Proteomes" id="UP000275356">
    <property type="component" value="Unassembled WGS sequence"/>
</dbReference>
<evidence type="ECO:0000313" key="13">
    <source>
        <dbReference type="EMBL" id="ROR96316.1"/>
    </source>
</evidence>
<dbReference type="InterPro" id="IPR050546">
    <property type="entry name" value="Glycosyl_Hydrlase_16"/>
</dbReference>
<dbReference type="InterPro" id="IPR000757">
    <property type="entry name" value="Beta-glucanase-like"/>
</dbReference>
<keyword evidence="7 11" id="KW-0472">Membrane</keyword>
<keyword evidence="5" id="KW-0735">Signal-anchor</keyword>
<feature type="region of interest" description="Disordered" evidence="10">
    <location>
        <begin position="634"/>
        <end position="684"/>
    </location>
</feature>
<dbReference type="Pfam" id="PF03935">
    <property type="entry name" value="SKN1_KRE6_Sbg1"/>
    <property type="match status" value="1"/>
</dbReference>
<proteinExistence type="inferred from homology"/>
<comment type="subcellular location">
    <subcellularLocation>
        <location evidence="1">Membrane</location>
        <topology evidence="1">Single-pass type II membrane protein</topology>
    </subcellularLocation>
</comment>
<evidence type="ECO:0000313" key="14">
    <source>
        <dbReference type="Proteomes" id="UP000275356"/>
    </source>
</evidence>
<evidence type="ECO:0000256" key="6">
    <source>
        <dbReference type="ARBA" id="ARBA00022989"/>
    </source>
</evidence>
<evidence type="ECO:0000256" key="5">
    <source>
        <dbReference type="ARBA" id="ARBA00022968"/>
    </source>
</evidence>
<keyword evidence="9" id="KW-0961">Cell wall biogenesis/degradation</keyword>
<dbReference type="PROSITE" id="PS51762">
    <property type="entry name" value="GH16_2"/>
    <property type="match status" value="2"/>
</dbReference>
<dbReference type="GO" id="GO:0004553">
    <property type="term" value="F:hydrolase activity, hydrolyzing O-glycosyl compounds"/>
    <property type="evidence" value="ECO:0007669"/>
    <property type="project" value="InterPro"/>
</dbReference>
<evidence type="ECO:0000259" key="12">
    <source>
        <dbReference type="PROSITE" id="PS51762"/>
    </source>
</evidence>
<evidence type="ECO:0000256" key="7">
    <source>
        <dbReference type="ARBA" id="ARBA00023136"/>
    </source>
</evidence>
<keyword evidence="6 11" id="KW-1133">Transmembrane helix</keyword>
<accession>A0A3N2D947</accession>
<keyword evidence="14" id="KW-1185">Reference proteome</keyword>
<dbReference type="PANTHER" id="PTHR10963">
    <property type="entry name" value="GLYCOSYL HYDROLASE-RELATED"/>
    <property type="match status" value="1"/>
</dbReference>
<feature type="compositionally biased region" description="Low complexity" evidence="10">
    <location>
        <begin position="645"/>
        <end position="661"/>
    </location>
</feature>
<comment type="similarity">
    <text evidence="2">Belongs to the glycosyl hydrolase 16 family.</text>
</comment>
<feature type="domain" description="GH16" evidence="12">
    <location>
        <begin position="27"/>
        <end position="223"/>
    </location>
</feature>
<dbReference type="PANTHER" id="PTHR10963:SF55">
    <property type="entry name" value="GLYCOSIDE HYDROLASE FAMILY 16 PROTEIN"/>
    <property type="match status" value="1"/>
</dbReference>
<evidence type="ECO:0000256" key="8">
    <source>
        <dbReference type="ARBA" id="ARBA00023180"/>
    </source>
</evidence>
<dbReference type="CDD" id="cd08023">
    <property type="entry name" value="GH16_laminarinase_like"/>
    <property type="match status" value="1"/>
</dbReference>
<reference evidence="13 14" key="1">
    <citation type="submission" date="2018-11" db="EMBL/GenBank/DDBJ databases">
        <title>Sequencing the genomes of 1000 actinobacteria strains.</title>
        <authorList>
            <person name="Klenk H.-P."/>
        </authorList>
    </citation>
    <scope>NUCLEOTIDE SEQUENCE [LARGE SCALE GENOMIC DNA]</scope>
    <source>
        <strain evidence="13 14">DSM 13521</strain>
    </source>
</reference>
<comment type="similarity">
    <text evidence="3">Belongs to the SKN1/KRE6 family.</text>
</comment>
<dbReference type="AlphaFoldDB" id="A0A3N2D947"/>
<dbReference type="Gene3D" id="2.60.120.200">
    <property type="match status" value="2"/>
</dbReference>
<keyword evidence="8" id="KW-0325">Glycoprotein</keyword>
<evidence type="ECO:0000256" key="9">
    <source>
        <dbReference type="ARBA" id="ARBA00023316"/>
    </source>
</evidence>
<feature type="transmembrane region" description="Helical" evidence="11">
    <location>
        <begin position="698"/>
        <end position="717"/>
    </location>
</feature>
<dbReference type="GO" id="GO:0016020">
    <property type="term" value="C:membrane"/>
    <property type="evidence" value="ECO:0007669"/>
    <property type="project" value="UniProtKB-SubCell"/>
</dbReference>
<keyword evidence="4 11" id="KW-0812">Transmembrane</keyword>
<evidence type="ECO:0000256" key="10">
    <source>
        <dbReference type="SAM" id="MobiDB-lite"/>
    </source>
</evidence>